<organism evidence="2 3">
    <name type="scientific">Pendulispora albinea</name>
    <dbReference type="NCBI Taxonomy" id="2741071"/>
    <lineage>
        <taxon>Bacteria</taxon>
        <taxon>Pseudomonadati</taxon>
        <taxon>Myxococcota</taxon>
        <taxon>Myxococcia</taxon>
        <taxon>Myxococcales</taxon>
        <taxon>Sorangiineae</taxon>
        <taxon>Pendulisporaceae</taxon>
        <taxon>Pendulispora</taxon>
    </lineage>
</organism>
<proteinExistence type="predicted"/>
<evidence type="ECO:0000256" key="1">
    <source>
        <dbReference type="SAM" id="Phobius"/>
    </source>
</evidence>
<evidence type="ECO:0008006" key="4">
    <source>
        <dbReference type="Google" id="ProtNLM"/>
    </source>
</evidence>
<keyword evidence="1" id="KW-0472">Membrane</keyword>
<feature type="transmembrane region" description="Helical" evidence="1">
    <location>
        <begin position="20"/>
        <end position="46"/>
    </location>
</feature>
<keyword evidence="1" id="KW-1133">Transmembrane helix</keyword>
<reference evidence="2 3" key="1">
    <citation type="submission" date="2021-12" db="EMBL/GenBank/DDBJ databases">
        <title>Discovery of the Pendulisporaceae a myxobacterial family with distinct sporulation behavior and unique specialized metabolism.</title>
        <authorList>
            <person name="Garcia R."/>
            <person name="Popoff A."/>
            <person name="Bader C.D."/>
            <person name="Loehr J."/>
            <person name="Walesch S."/>
            <person name="Walt C."/>
            <person name="Boldt J."/>
            <person name="Bunk B."/>
            <person name="Haeckl F.J.F.P.J."/>
            <person name="Gunesch A.P."/>
            <person name="Birkelbach J."/>
            <person name="Nuebel U."/>
            <person name="Pietschmann T."/>
            <person name="Bach T."/>
            <person name="Mueller R."/>
        </authorList>
    </citation>
    <scope>NUCLEOTIDE SEQUENCE [LARGE SCALE GENOMIC DNA]</scope>
    <source>
        <strain evidence="2 3">MSr11954</strain>
    </source>
</reference>
<gene>
    <name evidence="2" type="ORF">LZC94_09950</name>
</gene>
<sequence length="187" mass="19543">MPTSLASLRHEERGAIAVEFLIAFMPLLYAFLCFTQMAFGFTAGVVMRHATTVVARYASVVEGCVPHAAEAAEGEGNENYMAAAKAALGPWNGRITVEKIHVSYPGGSGTGCTKPFGDVSTTVAFRYQCGVPIGKNLFCRSGVLSKEIRAISPNHGACYKMNALGDATNGVYGSKAGSNCGGEGSGY</sequence>
<dbReference type="EMBL" id="CP089984">
    <property type="protein sequence ID" value="WXB17583.1"/>
    <property type="molecule type" value="Genomic_DNA"/>
</dbReference>
<dbReference type="Proteomes" id="UP001370348">
    <property type="component" value="Chromosome"/>
</dbReference>
<evidence type="ECO:0000313" key="2">
    <source>
        <dbReference type="EMBL" id="WXB17583.1"/>
    </source>
</evidence>
<keyword evidence="3" id="KW-1185">Reference proteome</keyword>
<name>A0ABZ2M3B8_9BACT</name>
<protein>
    <recommendedName>
        <fullName evidence="4">TadE-like protein</fullName>
    </recommendedName>
</protein>
<evidence type="ECO:0000313" key="3">
    <source>
        <dbReference type="Proteomes" id="UP001370348"/>
    </source>
</evidence>
<dbReference type="RefSeq" id="WP_394827217.1">
    <property type="nucleotide sequence ID" value="NZ_CP089984.1"/>
</dbReference>
<accession>A0ABZ2M3B8</accession>
<keyword evidence="1" id="KW-0812">Transmembrane</keyword>